<gene>
    <name evidence="2" type="ORF">IOQ59_04310</name>
</gene>
<dbReference type="Proteomes" id="UP000640333">
    <property type="component" value="Unassembled WGS sequence"/>
</dbReference>
<organism evidence="2 3">
    <name type="scientific">Pontibacterium sinense</name>
    <dbReference type="NCBI Taxonomy" id="2781979"/>
    <lineage>
        <taxon>Bacteria</taxon>
        <taxon>Pseudomonadati</taxon>
        <taxon>Pseudomonadota</taxon>
        <taxon>Gammaproteobacteria</taxon>
        <taxon>Oceanospirillales</taxon>
        <taxon>Oceanospirillaceae</taxon>
        <taxon>Pontibacterium</taxon>
    </lineage>
</organism>
<protein>
    <recommendedName>
        <fullName evidence="4">Secreted protein</fullName>
    </recommendedName>
</protein>
<name>A0A8J7FSG3_9GAMM</name>
<evidence type="ECO:0000313" key="3">
    <source>
        <dbReference type="Proteomes" id="UP000640333"/>
    </source>
</evidence>
<dbReference type="EMBL" id="JADEYS010000003">
    <property type="protein sequence ID" value="MBE9396480.1"/>
    <property type="molecule type" value="Genomic_DNA"/>
</dbReference>
<feature type="chain" id="PRO_5035171928" description="Secreted protein" evidence="1">
    <location>
        <begin position="25"/>
        <end position="122"/>
    </location>
</feature>
<reference evidence="2" key="1">
    <citation type="submission" date="2020-10" db="EMBL/GenBank/DDBJ databases">
        <title>Bacterium isolated from coastal waters sediment.</title>
        <authorList>
            <person name="Chen R.-J."/>
            <person name="Lu D.-C."/>
            <person name="Zhu K.-L."/>
            <person name="Du Z.-J."/>
        </authorList>
    </citation>
    <scope>NUCLEOTIDE SEQUENCE</scope>
    <source>
        <strain evidence="2">N1Y112</strain>
    </source>
</reference>
<evidence type="ECO:0000313" key="2">
    <source>
        <dbReference type="EMBL" id="MBE9396480.1"/>
    </source>
</evidence>
<proteinExistence type="predicted"/>
<evidence type="ECO:0000256" key="1">
    <source>
        <dbReference type="SAM" id="SignalP"/>
    </source>
</evidence>
<dbReference type="RefSeq" id="WP_193952029.1">
    <property type="nucleotide sequence ID" value="NZ_JADEYS010000003.1"/>
</dbReference>
<comment type="caution">
    <text evidence="2">The sequence shown here is derived from an EMBL/GenBank/DDBJ whole genome shotgun (WGS) entry which is preliminary data.</text>
</comment>
<accession>A0A8J7FSG3</accession>
<feature type="signal peptide" evidence="1">
    <location>
        <begin position="1"/>
        <end position="24"/>
    </location>
</feature>
<evidence type="ECO:0008006" key="4">
    <source>
        <dbReference type="Google" id="ProtNLM"/>
    </source>
</evidence>
<dbReference type="AlphaFoldDB" id="A0A8J7FSG3"/>
<sequence length="122" mass="13724">MRHPITSLLSTSLLTALLSPIAWADTHPDFSETERWIGDLSQQLLEKGAVSGTYLNNYLQCLQDEKNLRDDPGSDLEKLWQELMGASHSCAPVIEDMVDALKKDDAQSEILRQQLQDLEKSL</sequence>
<keyword evidence="3" id="KW-1185">Reference proteome</keyword>
<keyword evidence="1" id="KW-0732">Signal</keyword>